<reference evidence="3" key="1">
    <citation type="submission" date="2022-06" db="EMBL/GenBank/DDBJ databases">
        <authorList>
            <person name="Berger JAMES D."/>
            <person name="Berger JAMES D."/>
        </authorList>
    </citation>
    <scope>NUCLEOTIDE SEQUENCE [LARGE SCALE GENOMIC DNA]</scope>
</reference>
<protein>
    <submittedName>
        <fullName evidence="4 5">Ubiquitin-like domain-containing protein</fullName>
    </submittedName>
</protein>
<feature type="region of interest" description="Disordered" evidence="1">
    <location>
        <begin position="115"/>
        <end position="135"/>
    </location>
</feature>
<feature type="region of interest" description="Disordered" evidence="1">
    <location>
        <begin position="1"/>
        <end position="23"/>
    </location>
</feature>
<dbReference type="Gene3D" id="3.10.20.90">
    <property type="entry name" value="Phosphatidylinositol 3-kinase Catalytic Subunit, Chain A, domain 1"/>
    <property type="match status" value="1"/>
</dbReference>
<dbReference type="CDD" id="cd17047">
    <property type="entry name" value="Ubl_UBFD1"/>
    <property type="match status" value="1"/>
</dbReference>
<dbReference type="GO" id="GO:0045296">
    <property type="term" value="F:cadherin binding"/>
    <property type="evidence" value="ECO:0007669"/>
    <property type="project" value="TreeGrafter"/>
</dbReference>
<dbReference type="WBParaSite" id="TREG1_71490.1">
    <property type="protein sequence ID" value="TREG1_71490.1"/>
    <property type="gene ID" value="TREG1_71490"/>
</dbReference>
<dbReference type="PANTHER" id="PTHR16470">
    <property type="entry name" value="UBIQUITIN DOMAIN-CONTAINING PROTEIN UBFD1"/>
    <property type="match status" value="1"/>
</dbReference>
<dbReference type="SUPFAM" id="SSF54236">
    <property type="entry name" value="Ubiquitin-like"/>
    <property type="match status" value="1"/>
</dbReference>
<feature type="compositionally biased region" description="Basic and acidic residues" evidence="1">
    <location>
        <begin position="1"/>
        <end position="10"/>
    </location>
</feature>
<sequence>MKEINAHVDGESSLISENKQRGENGIVSQESSIALTILHNRTKYNLTFSPSTTIAEVKKTLEPLTHVPVDMQKLIFRGMLSDTARLEELSLPTKDAKLMLIGTKPSEAEQIRLSEANNHVQGDDISDESRSDATLDWSEQNEHKQVLERYGKPENAMIGILNTEEILDPNECLVGLCDKRGQALRLRIKPDSGELWLATKDVTHKFPLATIHDVISQPIKGHPEYHIMAFQLGPTPKSRYFVYWLPSQYVESIKTMVLQYKIINSLSNATGTNKPL</sequence>
<evidence type="ECO:0000313" key="4">
    <source>
        <dbReference type="WBParaSite" id="TREG1_71490.1"/>
    </source>
</evidence>
<dbReference type="GO" id="GO:0003723">
    <property type="term" value="F:RNA binding"/>
    <property type="evidence" value="ECO:0007669"/>
    <property type="project" value="TreeGrafter"/>
</dbReference>
<dbReference type="PROSITE" id="PS50053">
    <property type="entry name" value="UBIQUITIN_2"/>
    <property type="match status" value="1"/>
</dbReference>
<evidence type="ECO:0000313" key="3">
    <source>
        <dbReference type="Proteomes" id="UP000050795"/>
    </source>
</evidence>
<dbReference type="AlphaFoldDB" id="A0AA85KA05"/>
<feature type="domain" description="Ubiquitin-like" evidence="2">
    <location>
        <begin position="31"/>
        <end position="91"/>
    </location>
</feature>
<dbReference type="SMART" id="SM00213">
    <property type="entry name" value="UBQ"/>
    <property type="match status" value="1"/>
</dbReference>
<dbReference type="PANTHER" id="PTHR16470:SF0">
    <property type="entry name" value="UBIQUITIN DOMAIN-CONTAINING PROTEIN UBFD1"/>
    <property type="match status" value="1"/>
</dbReference>
<dbReference type="WBParaSite" id="TREG1_71490.2">
    <property type="protein sequence ID" value="TREG1_71490.2"/>
    <property type="gene ID" value="TREG1_71490"/>
</dbReference>
<dbReference type="Pfam" id="PF25343">
    <property type="entry name" value="PH_UBFD1_C"/>
    <property type="match status" value="1"/>
</dbReference>
<evidence type="ECO:0000313" key="6">
    <source>
        <dbReference type="WBParaSite" id="TREG1_71490.3"/>
    </source>
</evidence>
<organism evidence="3 6">
    <name type="scientific">Trichobilharzia regenti</name>
    <name type="common">Nasal bird schistosome</name>
    <dbReference type="NCBI Taxonomy" id="157069"/>
    <lineage>
        <taxon>Eukaryota</taxon>
        <taxon>Metazoa</taxon>
        <taxon>Spiralia</taxon>
        <taxon>Lophotrochozoa</taxon>
        <taxon>Platyhelminthes</taxon>
        <taxon>Trematoda</taxon>
        <taxon>Digenea</taxon>
        <taxon>Strigeidida</taxon>
        <taxon>Schistosomatoidea</taxon>
        <taxon>Schistosomatidae</taxon>
        <taxon>Trichobilharzia</taxon>
    </lineage>
</organism>
<dbReference type="InterPro" id="IPR057455">
    <property type="entry name" value="UBFD1_C"/>
</dbReference>
<evidence type="ECO:0000256" key="1">
    <source>
        <dbReference type="SAM" id="MobiDB-lite"/>
    </source>
</evidence>
<name>A0AA85KA05_TRIRE</name>
<dbReference type="WBParaSite" id="TREG1_71490.3">
    <property type="protein sequence ID" value="TREG1_71490.3"/>
    <property type="gene ID" value="TREG1_71490"/>
</dbReference>
<dbReference type="Pfam" id="PF00240">
    <property type="entry name" value="ubiquitin"/>
    <property type="match status" value="1"/>
</dbReference>
<dbReference type="InterPro" id="IPR000626">
    <property type="entry name" value="Ubiquitin-like_dom"/>
</dbReference>
<dbReference type="InterPro" id="IPR039120">
    <property type="entry name" value="UBFD1"/>
</dbReference>
<accession>A0AA85KA05</accession>
<evidence type="ECO:0000313" key="5">
    <source>
        <dbReference type="WBParaSite" id="TREG1_71490.2"/>
    </source>
</evidence>
<evidence type="ECO:0000259" key="2">
    <source>
        <dbReference type="PROSITE" id="PS50053"/>
    </source>
</evidence>
<reference evidence="4 5" key="2">
    <citation type="submission" date="2023-11" db="UniProtKB">
        <authorList>
            <consortium name="WormBaseParasite"/>
        </authorList>
    </citation>
    <scope>IDENTIFICATION</scope>
</reference>
<dbReference type="InterPro" id="IPR029071">
    <property type="entry name" value="Ubiquitin-like_domsf"/>
</dbReference>
<keyword evidence="3" id="KW-1185">Reference proteome</keyword>
<proteinExistence type="predicted"/>
<dbReference type="Proteomes" id="UP000050795">
    <property type="component" value="Unassembled WGS sequence"/>
</dbReference>